<evidence type="ECO:0000313" key="2">
    <source>
        <dbReference type="EMBL" id="EDV02675.1"/>
    </source>
</evidence>
<sequence>MRTDVKYKKQGGMYDWKGKMDSDQDNQVSVLHTDRKERRV</sequence>
<accession>B3JEE3</accession>
<proteinExistence type="predicted"/>
<evidence type="ECO:0000256" key="1">
    <source>
        <dbReference type="SAM" id="MobiDB-lite"/>
    </source>
</evidence>
<organism evidence="2 3">
    <name type="scientific">Phocaeicola coprocola DSM 17136</name>
    <dbReference type="NCBI Taxonomy" id="470145"/>
    <lineage>
        <taxon>Bacteria</taxon>
        <taxon>Pseudomonadati</taxon>
        <taxon>Bacteroidota</taxon>
        <taxon>Bacteroidia</taxon>
        <taxon>Bacteroidales</taxon>
        <taxon>Bacteroidaceae</taxon>
        <taxon>Phocaeicola</taxon>
    </lineage>
</organism>
<feature type="region of interest" description="Disordered" evidence="1">
    <location>
        <begin position="18"/>
        <end position="40"/>
    </location>
</feature>
<dbReference type="Proteomes" id="UP000003146">
    <property type="component" value="Unassembled WGS sequence"/>
</dbReference>
<evidence type="ECO:0000313" key="3">
    <source>
        <dbReference type="Proteomes" id="UP000003146"/>
    </source>
</evidence>
<protein>
    <submittedName>
        <fullName evidence="2">Uncharacterized protein</fullName>
    </submittedName>
</protein>
<reference evidence="2 3" key="1">
    <citation type="submission" date="2008-04" db="EMBL/GenBank/DDBJ databases">
        <title>Draft genome sequence of Bacteroides coprocola (DSM 17136).</title>
        <authorList>
            <person name="Sudarsanam P."/>
            <person name="Ley R."/>
            <person name="Guruge J."/>
            <person name="Turnbaugh P.J."/>
            <person name="Mahowald M."/>
            <person name="Liep D."/>
            <person name="Gordon J."/>
        </authorList>
    </citation>
    <scope>NUCLEOTIDE SEQUENCE [LARGE SCALE GENOMIC DNA]</scope>
    <source>
        <strain evidence="2 3">DSM 17136</strain>
    </source>
</reference>
<name>B3JEE3_9BACT</name>
<dbReference type="HOGENOM" id="CLU_3284724_0_0_10"/>
<dbReference type="AlphaFoldDB" id="B3JEE3"/>
<gene>
    <name evidence="2" type="ORF">BACCOP_00234</name>
</gene>
<dbReference type="EMBL" id="ABIY02000022">
    <property type="protein sequence ID" value="EDV02675.1"/>
    <property type="molecule type" value="Genomic_DNA"/>
</dbReference>
<reference evidence="2 3" key="2">
    <citation type="submission" date="2008-04" db="EMBL/GenBank/DDBJ databases">
        <authorList>
            <person name="Fulton L."/>
            <person name="Clifton S."/>
            <person name="Fulton B."/>
            <person name="Xu J."/>
            <person name="Minx P."/>
            <person name="Pepin K.H."/>
            <person name="Johnson M."/>
            <person name="Thiruvilangam P."/>
            <person name="Bhonagiri V."/>
            <person name="Nash W.E."/>
            <person name="Mardis E.R."/>
            <person name="Wilson R.K."/>
        </authorList>
    </citation>
    <scope>NUCLEOTIDE SEQUENCE [LARGE SCALE GENOMIC DNA]</scope>
    <source>
        <strain evidence="2 3">DSM 17136</strain>
    </source>
</reference>
<comment type="caution">
    <text evidence="2">The sequence shown here is derived from an EMBL/GenBank/DDBJ whole genome shotgun (WGS) entry which is preliminary data.</text>
</comment>